<proteinExistence type="predicted"/>
<keyword evidence="3" id="KW-0472">Membrane</keyword>
<evidence type="ECO:0000313" key="6">
    <source>
        <dbReference type="Proteomes" id="UP000092714"/>
    </source>
</evidence>
<dbReference type="PANTHER" id="PTHR32089">
    <property type="entry name" value="METHYL-ACCEPTING CHEMOTAXIS PROTEIN MCPB"/>
    <property type="match status" value="1"/>
</dbReference>
<dbReference type="AlphaFoldDB" id="A0A174HGU4"/>
<evidence type="ECO:0000313" key="5">
    <source>
        <dbReference type="EMBL" id="OBY09671.1"/>
    </source>
</evidence>
<comment type="caution">
    <text evidence="5">The sequence shown here is derived from an EMBL/GenBank/DDBJ whole genome shotgun (WGS) entry which is preliminary data.</text>
</comment>
<evidence type="ECO:0000256" key="3">
    <source>
        <dbReference type="SAM" id="Phobius"/>
    </source>
</evidence>
<dbReference type="RefSeq" id="WP_027099100.1">
    <property type="nucleotide sequence ID" value="NZ_CABHIH010000007.1"/>
</dbReference>
<dbReference type="Proteomes" id="UP000092714">
    <property type="component" value="Unassembled WGS sequence"/>
</dbReference>
<dbReference type="OrthoDB" id="597657at2"/>
<dbReference type="PANTHER" id="PTHR32089:SF112">
    <property type="entry name" value="LYSOZYME-LIKE PROTEIN-RELATED"/>
    <property type="match status" value="1"/>
</dbReference>
<reference evidence="5 6" key="1">
    <citation type="submission" date="2016-06" db="EMBL/GenBank/DDBJ databases">
        <authorList>
            <person name="Kjaerup R.B."/>
            <person name="Dalgaard T.S."/>
            <person name="Juul-Madsen H.R."/>
        </authorList>
    </citation>
    <scope>NUCLEOTIDE SEQUENCE [LARGE SCALE GENOMIC DNA]</scope>
    <source>
        <strain evidence="5 6">373-A1</strain>
    </source>
</reference>
<protein>
    <recommendedName>
        <fullName evidence="4">Methyl-accepting transducer domain-containing protein</fullName>
    </recommendedName>
</protein>
<dbReference type="Gene3D" id="1.10.287.950">
    <property type="entry name" value="Methyl-accepting chemotaxis protein"/>
    <property type="match status" value="1"/>
</dbReference>
<dbReference type="Pfam" id="PF00015">
    <property type="entry name" value="MCPsignal"/>
    <property type="match status" value="1"/>
</dbReference>
<dbReference type="SUPFAM" id="SSF58104">
    <property type="entry name" value="Methyl-accepting chemotaxis protein (MCP) signaling domain"/>
    <property type="match status" value="1"/>
</dbReference>
<keyword evidence="6" id="KW-1185">Reference proteome</keyword>
<evidence type="ECO:0000256" key="2">
    <source>
        <dbReference type="PROSITE-ProRule" id="PRU00284"/>
    </source>
</evidence>
<sequence>MNTEYDKTYRKSLKIVITKKVAVVFAIVYGISILSLYFIGRMLLADEAISQEIGLLINKIILIYSGILLSALAVGIIFIYKAVEKFATLIHRFRTHFQLLKEGDFFYRIREKHFKREDELAGIAIETDAMQDAVVKMLGDVNSAAIEVNDKSNTLTCTSQGLMNSAENISKSVSEITSNLTEESASILNIVSILTDFKSILETNLEATNNITSMSRNVNDKANISFSDMEKLRTSFEDFNGKFDEFVSIIQSMQANIEEVDKISVLINGIAEQTNLLALNAAIEAARAGESGRGFSVVAEEIRALSEQTKESSININKLVGTVLGNSKNLVSKTSDMVKDIQEQNNTIYTSTSAFKDISKLIIDMNPAMNSLEKSSKEVSNKSDHIIEKIKNISETSEEIVALSEEINSASEEMDSSSKFVYELSKELGVLADNTLKAAGVFRLEKPEDEEWK</sequence>
<feature type="transmembrane region" description="Helical" evidence="3">
    <location>
        <begin position="21"/>
        <end position="40"/>
    </location>
</feature>
<dbReference type="GeneID" id="42776934"/>
<dbReference type="GO" id="GO:0007165">
    <property type="term" value="P:signal transduction"/>
    <property type="evidence" value="ECO:0007669"/>
    <property type="project" value="UniProtKB-KW"/>
</dbReference>
<organism evidence="5 6">
    <name type="scientific">Clostridium paraputrificum</name>
    <dbReference type="NCBI Taxonomy" id="29363"/>
    <lineage>
        <taxon>Bacteria</taxon>
        <taxon>Bacillati</taxon>
        <taxon>Bacillota</taxon>
        <taxon>Clostridia</taxon>
        <taxon>Eubacteriales</taxon>
        <taxon>Clostridiaceae</taxon>
        <taxon>Clostridium</taxon>
    </lineage>
</organism>
<accession>A0A174HGU4</accession>
<dbReference type="GO" id="GO:0016020">
    <property type="term" value="C:membrane"/>
    <property type="evidence" value="ECO:0007669"/>
    <property type="project" value="InterPro"/>
</dbReference>
<dbReference type="EMBL" id="MAPZ01000028">
    <property type="protein sequence ID" value="OBY09671.1"/>
    <property type="molecule type" value="Genomic_DNA"/>
</dbReference>
<name>A0A174HGU4_9CLOT</name>
<dbReference type="InterPro" id="IPR004089">
    <property type="entry name" value="MCPsignal_dom"/>
</dbReference>
<keyword evidence="3" id="KW-0812">Transmembrane</keyword>
<evidence type="ECO:0000256" key="1">
    <source>
        <dbReference type="ARBA" id="ARBA00023224"/>
    </source>
</evidence>
<feature type="transmembrane region" description="Helical" evidence="3">
    <location>
        <begin position="60"/>
        <end position="83"/>
    </location>
</feature>
<keyword evidence="3" id="KW-1133">Transmembrane helix</keyword>
<feature type="domain" description="Methyl-accepting transducer" evidence="4">
    <location>
        <begin position="158"/>
        <end position="415"/>
    </location>
</feature>
<evidence type="ECO:0000259" key="4">
    <source>
        <dbReference type="PROSITE" id="PS50111"/>
    </source>
</evidence>
<gene>
    <name evidence="5" type="ORF">CP373A1_15170</name>
</gene>
<dbReference type="eggNOG" id="COG0840">
    <property type="taxonomic scope" value="Bacteria"/>
</dbReference>
<dbReference type="SMART" id="SM00283">
    <property type="entry name" value="MA"/>
    <property type="match status" value="1"/>
</dbReference>
<keyword evidence="1 2" id="KW-0807">Transducer</keyword>
<dbReference type="PROSITE" id="PS50111">
    <property type="entry name" value="CHEMOTAXIS_TRANSDUC_2"/>
    <property type="match status" value="1"/>
</dbReference>